<evidence type="ECO:0000313" key="1">
    <source>
        <dbReference type="EMBL" id="GHI53860.1"/>
    </source>
</evidence>
<evidence type="ECO:0000313" key="2">
    <source>
        <dbReference type="Proteomes" id="UP000646738"/>
    </source>
</evidence>
<proteinExistence type="predicted"/>
<dbReference type="Proteomes" id="UP000646738">
    <property type="component" value="Unassembled WGS sequence"/>
</dbReference>
<name>A0ABQ3RDC6_STRRR</name>
<dbReference type="EMBL" id="BNEA01000015">
    <property type="protein sequence ID" value="GHI53860.1"/>
    <property type="molecule type" value="Genomic_DNA"/>
</dbReference>
<accession>A0ABQ3RDC6</accession>
<dbReference type="RefSeq" id="WP_189989686.1">
    <property type="nucleotide sequence ID" value="NZ_BNCB01000001.1"/>
</dbReference>
<keyword evidence="2" id="KW-1185">Reference proteome</keyword>
<comment type="caution">
    <text evidence="1">The sequence shown here is derived from an EMBL/GenBank/DDBJ whole genome shotgun (WGS) entry which is preliminary data.</text>
</comment>
<gene>
    <name evidence="1" type="ORF">Srubr_37060</name>
</gene>
<reference evidence="2" key="1">
    <citation type="submission" date="2023-07" db="EMBL/GenBank/DDBJ databases">
        <title>Whole genome shotgun sequence of Streptomyces achromogenes subsp. rubradiris NBRC 14000.</title>
        <authorList>
            <person name="Komaki H."/>
            <person name="Tamura T."/>
        </authorList>
    </citation>
    <scope>NUCLEOTIDE SEQUENCE [LARGE SCALE GENOMIC DNA]</scope>
    <source>
        <strain evidence="2">NBRC 14000</strain>
    </source>
</reference>
<sequence>MAVRKASEAKPEEALVRVVVRSARLDGAWTVWPATVAEADDLLGSVPLAADAVTAAFARNAEIEAADPHHTPAHLNADRIASHPTQRWGLPEGCDRAVLDAAARDRAFRDFAGAVEVARAFYLSARAMDTDPSATFVPSSARQSPRT</sequence>
<protein>
    <submittedName>
        <fullName evidence="1">Uncharacterized protein</fullName>
    </submittedName>
</protein>
<organism evidence="1 2">
    <name type="scientific">Streptomyces rubradiris</name>
    <name type="common">Streptomyces achromogenes subsp. rubradiris</name>
    <dbReference type="NCBI Taxonomy" id="285531"/>
    <lineage>
        <taxon>Bacteria</taxon>
        <taxon>Bacillati</taxon>
        <taxon>Actinomycetota</taxon>
        <taxon>Actinomycetes</taxon>
        <taxon>Kitasatosporales</taxon>
        <taxon>Streptomycetaceae</taxon>
        <taxon>Streptomyces</taxon>
    </lineage>
</organism>